<dbReference type="Proteomes" id="UP000790377">
    <property type="component" value="Unassembled WGS sequence"/>
</dbReference>
<sequence>MKIPNPTNSEKAWRSSGCIDEDQWCHPPNPYKGATHQDTATVSSPVFFTRQRLSREICRDFLKGRCSRQPCPYLHENPLASHQEQQLWREYCRDFLKGRCSRQPCPYLHNYPPSHQELQPQGEYCRDFLKGQCYRHPCPYVHGNHPDRHQSQPLPKGYCRSYLRGQCYRRPCPYIHDDPPDSETEFATYHSRALSAMSTESFARASVMPAPSTTETESLGCSFSSTSSTLASDTGQPFPNKQTTPESPLVVTLSDHTKVTLTKGFEVQEVKTGFETRWIHVGNVISNVKSSTLTTMFAAFGLVEALHVSQLSDAKGLVQVQFSTPAEALEAVTKLNGSTFAGKKLTAKLSINNSGTGNATLKDNSVRLEWHAPARLGYAGYATLDAAMAVVKNADGFKLEQYLISAALYDGLPAVGAYNVIFRNLPPNSTQKDLEQFGAAESIMLDRPNYTSADSATKFIRKLSEECGEILRFYTPPPPFQDGTIKAWIDFASPHEAQIAVEHMDGRRPMITGKTAISVCHLQTVSYTLPRHVYEKMDNDITLLSSLWQNKHGSTVTIEDQSLLQKGYITIKLSSVNTAQLSRLKHDFERLLRGEVVLFDKKPVWDGFFARPCGLAYLKALERRYNGMEVQRDLKRRTITLFGPIEKRQDIRREIVKKYMALRAQQFWTIPITGRLIGLFLCSDLIKLQEDLGPENCILDLKIRALVIRGNEQVFQLACKVVRLAQSRQADEHQRPPSVMCPVCLSEPILPTTLDCGHQWCQSCLCDYLVAAKDNKFFPLTCLGGDASCTHRISLTVAQKLLSAAEFEAIAEASFWKYVHSRPEEFFHCPTPDCSQVYRSAPPDAVLQCPSCLVRICPACHVEYHDGITCEERDVAEDKLFTEWTENHDVKSCPGCKAMIERSAGCNHMTCTRCQTHICWECLATFPKGEGIYDHMRTFHGGIGL</sequence>
<keyword evidence="2" id="KW-1185">Reference proteome</keyword>
<organism evidence="1 2">
    <name type="scientific">Hygrophoropsis aurantiaca</name>
    <dbReference type="NCBI Taxonomy" id="72124"/>
    <lineage>
        <taxon>Eukaryota</taxon>
        <taxon>Fungi</taxon>
        <taxon>Dikarya</taxon>
        <taxon>Basidiomycota</taxon>
        <taxon>Agaricomycotina</taxon>
        <taxon>Agaricomycetes</taxon>
        <taxon>Agaricomycetidae</taxon>
        <taxon>Boletales</taxon>
        <taxon>Coniophorineae</taxon>
        <taxon>Hygrophoropsidaceae</taxon>
        <taxon>Hygrophoropsis</taxon>
    </lineage>
</organism>
<dbReference type="EMBL" id="MU267717">
    <property type="protein sequence ID" value="KAH7910343.1"/>
    <property type="molecule type" value="Genomic_DNA"/>
</dbReference>
<protein>
    <submittedName>
        <fullName evidence="1">Uncharacterized protein</fullName>
    </submittedName>
</protein>
<name>A0ACB8AB72_9AGAM</name>
<gene>
    <name evidence="1" type="ORF">BJ138DRAFT_116853</name>
</gene>
<evidence type="ECO:0000313" key="2">
    <source>
        <dbReference type="Proteomes" id="UP000790377"/>
    </source>
</evidence>
<reference evidence="1" key="1">
    <citation type="journal article" date="2021" name="New Phytol.">
        <title>Evolutionary innovations through gain and loss of genes in the ectomycorrhizal Boletales.</title>
        <authorList>
            <person name="Wu G."/>
            <person name="Miyauchi S."/>
            <person name="Morin E."/>
            <person name="Kuo A."/>
            <person name="Drula E."/>
            <person name="Varga T."/>
            <person name="Kohler A."/>
            <person name="Feng B."/>
            <person name="Cao Y."/>
            <person name="Lipzen A."/>
            <person name="Daum C."/>
            <person name="Hundley H."/>
            <person name="Pangilinan J."/>
            <person name="Johnson J."/>
            <person name="Barry K."/>
            <person name="LaButti K."/>
            <person name="Ng V."/>
            <person name="Ahrendt S."/>
            <person name="Min B."/>
            <person name="Choi I.G."/>
            <person name="Park H."/>
            <person name="Plett J.M."/>
            <person name="Magnuson J."/>
            <person name="Spatafora J.W."/>
            <person name="Nagy L.G."/>
            <person name="Henrissat B."/>
            <person name="Grigoriev I.V."/>
            <person name="Yang Z.L."/>
            <person name="Xu J."/>
            <person name="Martin F.M."/>
        </authorList>
    </citation>
    <scope>NUCLEOTIDE SEQUENCE</scope>
    <source>
        <strain evidence="1">ATCC 28755</strain>
    </source>
</reference>
<accession>A0ACB8AB72</accession>
<comment type="caution">
    <text evidence="1">The sequence shown here is derived from an EMBL/GenBank/DDBJ whole genome shotgun (WGS) entry which is preliminary data.</text>
</comment>
<proteinExistence type="predicted"/>
<evidence type="ECO:0000313" key="1">
    <source>
        <dbReference type="EMBL" id="KAH7910343.1"/>
    </source>
</evidence>